<dbReference type="EMBL" id="JBHUHR010000022">
    <property type="protein sequence ID" value="MFD2034706.1"/>
    <property type="molecule type" value="Genomic_DNA"/>
</dbReference>
<feature type="domain" description="YhcG N-terminal" evidence="2">
    <location>
        <begin position="14"/>
        <end position="173"/>
    </location>
</feature>
<name>A0ABW4VM01_9BACT</name>
<evidence type="ECO:0000313" key="3">
    <source>
        <dbReference type="EMBL" id="MFD2034706.1"/>
    </source>
</evidence>
<reference evidence="4" key="1">
    <citation type="journal article" date="2019" name="Int. J. Syst. Evol. Microbiol.">
        <title>The Global Catalogue of Microorganisms (GCM) 10K type strain sequencing project: providing services to taxonomists for standard genome sequencing and annotation.</title>
        <authorList>
            <consortium name="The Broad Institute Genomics Platform"/>
            <consortium name="The Broad Institute Genome Sequencing Center for Infectious Disease"/>
            <person name="Wu L."/>
            <person name="Ma J."/>
        </authorList>
    </citation>
    <scope>NUCLEOTIDE SEQUENCE [LARGE SCALE GENOMIC DNA]</scope>
    <source>
        <strain evidence="4">CGMCC 1.15180</strain>
    </source>
</reference>
<dbReference type="Proteomes" id="UP001597361">
    <property type="component" value="Unassembled WGS sequence"/>
</dbReference>
<dbReference type="InterPro" id="IPR009362">
    <property type="entry name" value="YhcG_C"/>
</dbReference>
<organism evidence="3 4">
    <name type="scientific">Belliella marina</name>
    <dbReference type="NCBI Taxonomy" id="1644146"/>
    <lineage>
        <taxon>Bacteria</taxon>
        <taxon>Pseudomonadati</taxon>
        <taxon>Bacteroidota</taxon>
        <taxon>Cytophagia</taxon>
        <taxon>Cytophagales</taxon>
        <taxon>Cyclobacteriaceae</taxon>
        <taxon>Belliella</taxon>
    </lineage>
</organism>
<accession>A0ABW4VM01</accession>
<dbReference type="InterPro" id="IPR011856">
    <property type="entry name" value="tRNA_endonuc-like_dom_sf"/>
</dbReference>
<dbReference type="InterPro" id="IPR041527">
    <property type="entry name" value="YhcG_N"/>
</dbReference>
<dbReference type="PANTHER" id="PTHR30547">
    <property type="entry name" value="UNCHARACTERIZED PROTEIN YHCG-RELATED"/>
    <property type="match status" value="1"/>
</dbReference>
<dbReference type="PANTHER" id="PTHR30547:SF0">
    <property type="entry name" value="BLR8175 PROTEIN"/>
    <property type="match status" value="1"/>
</dbReference>
<dbReference type="RefSeq" id="WP_376885108.1">
    <property type="nucleotide sequence ID" value="NZ_JBHUHR010000022.1"/>
</dbReference>
<dbReference type="Gene3D" id="3.40.1350.10">
    <property type="match status" value="1"/>
</dbReference>
<evidence type="ECO:0000313" key="4">
    <source>
        <dbReference type="Proteomes" id="UP001597361"/>
    </source>
</evidence>
<dbReference type="Pfam" id="PF06250">
    <property type="entry name" value="YhcG_C"/>
    <property type="match status" value="1"/>
</dbReference>
<comment type="caution">
    <text evidence="3">The sequence shown here is derived from an EMBL/GenBank/DDBJ whole genome shotgun (WGS) entry which is preliminary data.</text>
</comment>
<feature type="domain" description="YhcG PDDEXK nuclease" evidence="1">
    <location>
        <begin position="195"/>
        <end position="348"/>
    </location>
</feature>
<sequence length="362" mass="42447">MVFFNKEYKDWLVELKSRIRSAQIKAAVTVNSTMIMFYWELGEMICEKQTAYGTGFIPQLSKDLQGEFPNMKGLSARNLAFCRQFYQWYASSNLQQVVANLKRHELERIPNIENDQINLVKYYVSQIPWGHNIYIFTKSKNIEEALFYIQQTIENNWSRDILDLQIKSNLYKRRGKSINNFEQTLPEPLSDLANQTLKDPYIFDFLSLDIRYRERDIEKQLVQHISKFLLELGKGFAFVGNQYHIQMSDNDYYIDLLFYHTKLKCYVVIELKNTRFIPEFAGKLNFYLSAVDSLIKDESDNPTIGILLCKDKDNIEAEFALRDINKPMGVSELELVENLPENLKSSLPSVEELEQELNKLEG</sequence>
<evidence type="ECO:0000259" key="2">
    <source>
        <dbReference type="Pfam" id="PF17761"/>
    </source>
</evidence>
<protein>
    <submittedName>
        <fullName evidence="3">YhcG family protein</fullName>
    </submittedName>
</protein>
<evidence type="ECO:0000259" key="1">
    <source>
        <dbReference type="Pfam" id="PF06250"/>
    </source>
</evidence>
<gene>
    <name evidence="3" type="ORF">ACFSKL_07900</name>
</gene>
<keyword evidence="4" id="KW-1185">Reference proteome</keyword>
<dbReference type="InterPro" id="IPR053148">
    <property type="entry name" value="PD-DEXK-like_domain"/>
</dbReference>
<dbReference type="Pfam" id="PF17761">
    <property type="entry name" value="DUF1016_N"/>
    <property type="match status" value="1"/>
</dbReference>
<proteinExistence type="predicted"/>